<sequence>MDGLEEYLSLYLLLKFEDKRKKWLCYWCGAKYGVRHKCMKSKLYQILLEPGTEGDTDEFQECSEQLEDMNLGEESTPGTVLSLHAIQGSQDIHTMRVAANIGHTRVILLIDSVLS</sequence>
<keyword evidence="2" id="KW-1185">Reference proteome</keyword>
<dbReference type="Proteomes" id="UP001358586">
    <property type="component" value="Chromosome 11"/>
</dbReference>
<accession>A0ABR0N6W3</accession>
<dbReference type="EMBL" id="JARKNE010000011">
    <property type="protein sequence ID" value="KAK5786326.1"/>
    <property type="molecule type" value="Genomic_DNA"/>
</dbReference>
<evidence type="ECO:0000313" key="2">
    <source>
        <dbReference type="Proteomes" id="UP001358586"/>
    </source>
</evidence>
<proteinExistence type="predicted"/>
<protein>
    <submittedName>
        <fullName evidence="1">Uncharacterized protein</fullName>
    </submittedName>
</protein>
<reference evidence="1 2" key="1">
    <citation type="submission" date="2023-03" db="EMBL/GenBank/DDBJ databases">
        <title>WGS of Gossypium arboreum.</title>
        <authorList>
            <person name="Yu D."/>
        </authorList>
    </citation>
    <scope>NUCLEOTIDE SEQUENCE [LARGE SCALE GENOMIC DNA]</scope>
    <source>
        <tissue evidence="1">Leaf</tissue>
    </source>
</reference>
<comment type="caution">
    <text evidence="1">The sequence shown here is derived from an EMBL/GenBank/DDBJ whole genome shotgun (WGS) entry which is preliminary data.</text>
</comment>
<gene>
    <name evidence="1" type="ORF">PVK06_040962</name>
</gene>
<name>A0ABR0N6W3_GOSAR</name>
<evidence type="ECO:0000313" key="1">
    <source>
        <dbReference type="EMBL" id="KAK5786326.1"/>
    </source>
</evidence>
<organism evidence="1 2">
    <name type="scientific">Gossypium arboreum</name>
    <name type="common">Tree cotton</name>
    <name type="synonym">Gossypium nanking</name>
    <dbReference type="NCBI Taxonomy" id="29729"/>
    <lineage>
        <taxon>Eukaryota</taxon>
        <taxon>Viridiplantae</taxon>
        <taxon>Streptophyta</taxon>
        <taxon>Embryophyta</taxon>
        <taxon>Tracheophyta</taxon>
        <taxon>Spermatophyta</taxon>
        <taxon>Magnoliopsida</taxon>
        <taxon>eudicotyledons</taxon>
        <taxon>Gunneridae</taxon>
        <taxon>Pentapetalae</taxon>
        <taxon>rosids</taxon>
        <taxon>malvids</taxon>
        <taxon>Malvales</taxon>
        <taxon>Malvaceae</taxon>
        <taxon>Malvoideae</taxon>
        <taxon>Gossypium</taxon>
    </lineage>
</organism>